<evidence type="ECO:0000256" key="1">
    <source>
        <dbReference type="PIRSR" id="PIRSR607822-1"/>
    </source>
</evidence>
<dbReference type="InterPro" id="IPR007822">
    <property type="entry name" value="LANC-like"/>
</dbReference>
<gene>
    <name evidence="4" type="primary">lanM</name>
    <name evidence="4" type="ORF">HBF25_05455</name>
</gene>
<keyword evidence="1" id="KW-0862">Zinc</keyword>
<dbReference type="GO" id="GO:0031179">
    <property type="term" value="P:peptide modification"/>
    <property type="evidence" value="ECO:0007669"/>
    <property type="project" value="InterPro"/>
</dbReference>
<feature type="region of interest" description="Disordered" evidence="2">
    <location>
        <begin position="961"/>
        <end position="983"/>
    </location>
</feature>
<protein>
    <submittedName>
        <fullName evidence="4">Type 2 lantipeptide synthetase LanM</fullName>
    </submittedName>
</protein>
<dbReference type="NCBIfam" id="TIGR03897">
    <property type="entry name" value="lanti_2_LanM"/>
    <property type="match status" value="1"/>
</dbReference>
<dbReference type="PRINTS" id="PR01950">
    <property type="entry name" value="LANCSUPER"/>
</dbReference>
<keyword evidence="1" id="KW-0479">Metal-binding</keyword>
<accession>A0A7X5ZHG0</accession>
<dbReference type="GO" id="GO:0005975">
    <property type="term" value="P:carbohydrate metabolic process"/>
    <property type="evidence" value="ECO:0007669"/>
    <property type="project" value="InterPro"/>
</dbReference>
<feature type="binding site" evidence="1">
    <location>
        <position position="825"/>
    </location>
    <ligand>
        <name>Zn(2+)</name>
        <dbReference type="ChEBI" id="CHEBI:29105"/>
    </ligand>
</feature>
<dbReference type="Pfam" id="PF13575">
    <property type="entry name" value="DUF4135"/>
    <property type="match status" value="1"/>
</dbReference>
<evidence type="ECO:0000259" key="3">
    <source>
        <dbReference type="Pfam" id="PF13575"/>
    </source>
</evidence>
<dbReference type="Proteomes" id="UP000490980">
    <property type="component" value="Unassembled WGS sequence"/>
</dbReference>
<dbReference type="InterPro" id="IPR025410">
    <property type="entry name" value="Lant_dehyd"/>
</dbReference>
<dbReference type="EMBL" id="JAARLZ010000003">
    <property type="protein sequence ID" value="NII05838.1"/>
    <property type="molecule type" value="Genomic_DNA"/>
</dbReference>
<organism evidence="4 5">
    <name type="scientific">Luteibacter anthropi</name>
    <dbReference type="NCBI Taxonomy" id="564369"/>
    <lineage>
        <taxon>Bacteria</taxon>
        <taxon>Pseudomonadati</taxon>
        <taxon>Pseudomonadota</taxon>
        <taxon>Gammaproteobacteria</taxon>
        <taxon>Lysobacterales</taxon>
        <taxon>Rhodanobacteraceae</taxon>
        <taxon>Luteibacter</taxon>
    </lineage>
</organism>
<evidence type="ECO:0000313" key="4">
    <source>
        <dbReference type="EMBL" id="NII05838.1"/>
    </source>
</evidence>
<dbReference type="InterPro" id="IPR017146">
    <property type="entry name" value="Lanti_2_LanM"/>
</dbReference>
<dbReference type="InterPro" id="IPR012341">
    <property type="entry name" value="6hp_glycosidase-like_sf"/>
</dbReference>
<dbReference type="GO" id="GO:0046872">
    <property type="term" value="F:metal ion binding"/>
    <property type="evidence" value="ECO:0007669"/>
    <property type="project" value="UniProtKB-KW"/>
</dbReference>
<name>A0A7X5ZHG0_9GAMM</name>
<evidence type="ECO:0000313" key="5">
    <source>
        <dbReference type="Proteomes" id="UP000490980"/>
    </source>
</evidence>
<dbReference type="SMART" id="SM01260">
    <property type="entry name" value="LANC_like"/>
    <property type="match status" value="1"/>
</dbReference>
<sequence length="983" mass="105599">MTSGMDADFSESLGCLVADASAHLAARLEAVQGLSASERGVIHRSVHDTAVASLHGKLCRVLLLELHAAAEDGLLLAPDSVARWHEFIALSSAPAYWRGLDEHYPTMAGRIRTVVDARFARGLELAERFAADRMALRELAGNPLGELTGLELGAGDSHAGGQTVALLRCEQGRVVYKPRSVAIDVELQLFIDQLGVPTSMRVPDALERDGYGWTAFVEHVYAAGTDELRSFYRGTGEWLALMRLLGGTDLHAENLIAHGPCPFVIDCETLFTPRVEAKPSGMGEAHDRAVAMIDGTVLAMGMLPGRGGGLGWRGVDTSGIGALPGEQPKLLVSAMVDGGTDRARLGTVSVEVEGARNHPGEQPELSRYWPDVLAGFDALTATLRELDARNELASRLRAFDRCLVRVVLRATETYAELARMLWHPVSLHDADTASAHAASLLRKSGEIRALSPDDDVVIAAEIADLLDGDIPYFSTLVSHGRLDGPRGTHWLAPRQLADEALAHWRAADLELERRVIHGALASAYAGDGWVATERSLRVVEPRRDDLDVRRRSLAASVMRSLASRAIRANDGSAAWIASVLGPNGRSVQPLAQDLYGGLSGLALLTTGYTVEMEAGRADAVDGVAALRDAVVHAMRMTQAELFVRRTRVARPRPTPPGGYIGLGSQMWTWLSLDELGVTKGEGVERARELATLMTEAVEADDIDDLLTGSAGGIVPLLRLYRSSGEVTYLDMAGTIGNRLCDRARVLDGKACWPHERWADGLGGFGHGVTGIGWALHKLAVANGNPRHLAMAQAAFAFEDALFDEAEGNWRDMRGVGVDKFSVAWCHGAAGIALARVDLGFSGNHQQRKTLQRAAHTLWHKGMGANHHGLCHGDLGTWELLDHALKQGWAPQDMTRESLEAAIMGSLETHGPYCGMLGEALSPGLMAGVGGIAYQLLRMDPRCTLPSVLLPTDHWQAQSRMRSTHSDSVPSVPPMTVAAATSLG</sequence>
<dbReference type="SUPFAM" id="SSF158745">
    <property type="entry name" value="LanC-like"/>
    <property type="match status" value="1"/>
</dbReference>
<feature type="binding site" evidence="1">
    <location>
        <position position="870"/>
    </location>
    <ligand>
        <name>Zn(2+)</name>
        <dbReference type="ChEBI" id="CHEBI:29105"/>
    </ligand>
</feature>
<feature type="domain" description="Lantibiotic biosynthesis protein dehydration" evidence="3">
    <location>
        <begin position="104"/>
        <end position="475"/>
    </location>
</feature>
<reference evidence="4 5" key="1">
    <citation type="submission" date="2020-03" db="EMBL/GenBank/DDBJ databases">
        <authorList>
            <person name="Lai Q."/>
        </authorList>
    </citation>
    <scope>NUCLEOTIDE SEQUENCE [LARGE SCALE GENOMIC DNA]</scope>
    <source>
        <strain evidence="4 5">CCUG 25036</strain>
    </source>
</reference>
<feature type="binding site" evidence="1">
    <location>
        <position position="871"/>
    </location>
    <ligand>
        <name>Zn(2+)</name>
        <dbReference type="ChEBI" id="CHEBI:29105"/>
    </ligand>
</feature>
<dbReference type="PIRSF" id="PIRSF037228">
    <property type="entry name" value="Lant_mod_RumM"/>
    <property type="match status" value="1"/>
</dbReference>
<comment type="caution">
    <text evidence="4">The sequence shown here is derived from an EMBL/GenBank/DDBJ whole genome shotgun (WGS) entry which is preliminary data.</text>
</comment>
<dbReference type="Pfam" id="PF05147">
    <property type="entry name" value="LANC_like"/>
    <property type="match status" value="1"/>
</dbReference>
<keyword evidence="5" id="KW-1185">Reference proteome</keyword>
<evidence type="ECO:0000256" key="2">
    <source>
        <dbReference type="SAM" id="MobiDB-lite"/>
    </source>
</evidence>
<dbReference type="AlphaFoldDB" id="A0A7X5ZHG0"/>
<proteinExistence type="predicted"/>
<dbReference type="Gene3D" id="1.50.10.10">
    <property type="match status" value="1"/>
</dbReference>
<dbReference type="CDD" id="cd04792">
    <property type="entry name" value="LanM-like"/>
    <property type="match status" value="1"/>
</dbReference>